<dbReference type="Pfam" id="PF00095">
    <property type="entry name" value="WAP"/>
    <property type="match status" value="1"/>
</dbReference>
<name>A0AAW0WDH5_CHEQU</name>
<proteinExistence type="predicted"/>
<reference evidence="4 5" key="1">
    <citation type="journal article" date="2024" name="BMC Genomics">
        <title>Genome assembly of redclaw crayfish (Cherax quadricarinatus) provides insights into its immune adaptation and hypoxia tolerance.</title>
        <authorList>
            <person name="Liu Z."/>
            <person name="Zheng J."/>
            <person name="Li H."/>
            <person name="Fang K."/>
            <person name="Wang S."/>
            <person name="He J."/>
            <person name="Zhou D."/>
            <person name="Weng S."/>
            <person name="Chi M."/>
            <person name="Gu Z."/>
            <person name="He J."/>
            <person name="Li F."/>
            <person name="Wang M."/>
        </authorList>
    </citation>
    <scope>NUCLEOTIDE SEQUENCE [LARGE SCALE GENOMIC DNA]</scope>
    <source>
        <strain evidence="4">ZL_2023a</strain>
    </source>
</reference>
<dbReference type="InterPro" id="IPR042357">
    <property type="entry name" value="WFDC1"/>
</dbReference>
<gene>
    <name evidence="4" type="ORF">OTU49_008619</name>
</gene>
<organism evidence="4 5">
    <name type="scientific">Cherax quadricarinatus</name>
    <name type="common">Australian red claw crayfish</name>
    <dbReference type="NCBI Taxonomy" id="27406"/>
    <lineage>
        <taxon>Eukaryota</taxon>
        <taxon>Metazoa</taxon>
        <taxon>Ecdysozoa</taxon>
        <taxon>Arthropoda</taxon>
        <taxon>Crustacea</taxon>
        <taxon>Multicrustacea</taxon>
        <taxon>Malacostraca</taxon>
        <taxon>Eumalacostraca</taxon>
        <taxon>Eucarida</taxon>
        <taxon>Decapoda</taxon>
        <taxon>Pleocyemata</taxon>
        <taxon>Astacidea</taxon>
        <taxon>Parastacoidea</taxon>
        <taxon>Parastacidae</taxon>
        <taxon>Cherax</taxon>
    </lineage>
</organism>
<dbReference type="AlphaFoldDB" id="A0AAW0WDH5"/>
<feature type="compositionally biased region" description="Basic residues" evidence="1">
    <location>
        <begin position="24"/>
        <end position="35"/>
    </location>
</feature>
<accession>A0AAW0WDH5</accession>
<comment type="caution">
    <text evidence="4">The sequence shown here is derived from an EMBL/GenBank/DDBJ whole genome shotgun (WGS) entry which is preliminary data.</text>
</comment>
<dbReference type="GO" id="GO:0030414">
    <property type="term" value="F:peptidase inhibitor activity"/>
    <property type="evidence" value="ECO:0007669"/>
    <property type="project" value="InterPro"/>
</dbReference>
<dbReference type="SUPFAM" id="SSF57256">
    <property type="entry name" value="Elafin-like"/>
    <property type="match status" value="1"/>
</dbReference>
<dbReference type="GO" id="GO:0005615">
    <property type="term" value="C:extracellular space"/>
    <property type="evidence" value="ECO:0007669"/>
    <property type="project" value="TreeGrafter"/>
</dbReference>
<feature type="region of interest" description="Disordered" evidence="1">
    <location>
        <begin position="24"/>
        <end position="63"/>
    </location>
</feature>
<feature type="domain" description="WAP" evidence="3">
    <location>
        <begin position="98"/>
        <end position="138"/>
    </location>
</feature>
<evidence type="ECO:0000256" key="2">
    <source>
        <dbReference type="SAM" id="SignalP"/>
    </source>
</evidence>
<dbReference type="EMBL" id="JARKIK010000068">
    <property type="protein sequence ID" value="KAK8729083.1"/>
    <property type="molecule type" value="Genomic_DNA"/>
</dbReference>
<sequence>MLLTRGLILLLMLLTLLASEADARRRRRRFKRQHSHRDTDVDGRRREHRRRRGREGATTLPTPVRHSEALVEGIPVGTAASVVSGTAPESGSVAAGSQCPPPVTPFHRDLCGATACLHHHQCPHGRLCCFNGCIHTCLVKLESPPVIDWLEDTSDVLPILDESAPPVLPVRYEDLSFVEGREEAVHLPGGCTISGTQYSQLQNFMKAPSIENCMCERGEVVCAVKMFHS</sequence>
<evidence type="ECO:0000259" key="3">
    <source>
        <dbReference type="Pfam" id="PF00095"/>
    </source>
</evidence>
<dbReference type="EMBL" id="JARKIK010000068">
    <property type="protein sequence ID" value="KAK8729084.1"/>
    <property type="molecule type" value="Genomic_DNA"/>
</dbReference>
<dbReference type="EMBL" id="JARKIK010000068">
    <property type="protein sequence ID" value="KAK8729085.1"/>
    <property type="molecule type" value="Genomic_DNA"/>
</dbReference>
<dbReference type="EMBL" id="JARKIK010000068">
    <property type="protein sequence ID" value="KAK8729078.1"/>
    <property type="molecule type" value="Genomic_DNA"/>
</dbReference>
<dbReference type="PANTHER" id="PTHR14308:SF0">
    <property type="entry name" value="WAP FOUR-DISULFIDE CORE DOMAIN PROTEIN 1"/>
    <property type="match status" value="1"/>
</dbReference>
<dbReference type="InterPro" id="IPR036645">
    <property type="entry name" value="Elafin-like_sf"/>
</dbReference>
<keyword evidence="5" id="KW-1185">Reference proteome</keyword>
<evidence type="ECO:0000256" key="1">
    <source>
        <dbReference type="SAM" id="MobiDB-lite"/>
    </source>
</evidence>
<dbReference type="EMBL" id="JARKIK010000068">
    <property type="protein sequence ID" value="KAK8729080.1"/>
    <property type="molecule type" value="Genomic_DNA"/>
</dbReference>
<feature type="signal peptide" evidence="2">
    <location>
        <begin position="1"/>
        <end position="23"/>
    </location>
</feature>
<dbReference type="InterPro" id="IPR008197">
    <property type="entry name" value="WAP_dom"/>
</dbReference>
<dbReference type="EMBL" id="JARKIK010000068">
    <property type="protein sequence ID" value="KAK8729076.1"/>
    <property type="molecule type" value="Genomic_DNA"/>
</dbReference>
<evidence type="ECO:0000313" key="4">
    <source>
        <dbReference type="EMBL" id="KAK8729080.1"/>
    </source>
</evidence>
<feature type="chain" id="PRO_5044717296" description="WAP domain-containing protein" evidence="2">
    <location>
        <begin position="24"/>
        <end position="229"/>
    </location>
</feature>
<dbReference type="Gene3D" id="4.10.75.10">
    <property type="entry name" value="Elafin-like"/>
    <property type="match status" value="1"/>
</dbReference>
<dbReference type="GO" id="GO:0001558">
    <property type="term" value="P:regulation of cell growth"/>
    <property type="evidence" value="ECO:0007669"/>
    <property type="project" value="TreeGrafter"/>
</dbReference>
<dbReference type="PANTHER" id="PTHR14308">
    <property type="entry name" value="WAP FOUR-DISULFIDE CORE DOMAIN PROTEIN 1"/>
    <property type="match status" value="1"/>
</dbReference>
<dbReference type="Proteomes" id="UP001445076">
    <property type="component" value="Unassembled WGS sequence"/>
</dbReference>
<protein>
    <recommendedName>
        <fullName evidence="3">WAP domain-containing protein</fullName>
    </recommendedName>
</protein>
<keyword evidence="2" id="KW-0732">Signal</keyword>
<dbReference type="EMBL" id="JARKIK010000068">
    <property type="protein sequence ID" value="KAK8729081.1"/>
    <property type="molecule type" value="Genomic_DNA"/>
</dbReference>
<feature type="compositionally biased region" description="Basic and acidic residues" evidence="1">
    <location>
        <begin position="36"/>
        <end position="45"/>
    </location>
</feature>
<evidence type="ECO:0000313" key="5">
    <source>
        <dbReference type="Proteomes" id="UP001445076"/>
    </source>
</evidence>
<reference evidence="4" key="2">
    <citation type="submission" date="2024-01" db="EMBL/GenBank/DDBJ databases">
        <authorList>
            <person name="He J."/>
            <person name="Wang M."/>
            <person name="Zheng J."/>
            <person name="Liu Z."/>
        </authorList>
    </citation>
    <scope>NUCLEOTIDE SEQUENCE</scope>
    <source>
        <strain evidence="4">ZL_2023a</strain>
        <tissue evidence="4">Muscle</tissue>
    </source>
</reference>